<dbReference type="AlphaFoldDB" id="A0A177MVT9"/>
<sequence>MRYPDGEYRRIDFPQDKQGVYLVSKREFDEPNQKHSFRRLWIDQYNGKILHAKDRTNRSAGDAFVEWLYPLHTGEAFGLTGQLCILIMGLVPLSLYVTGVIRWLQKRRFKRLVGGRCS</sequence>
<dbReference type="InterPro" id="IPR005625">
    <property type="entry name" value="PepSY-ass_TM"/>
</dbReference>
<gene>
    <name evidence="2" type="ORF">A1332_24305</name>
</gene>
<dbReference type="RefSeq" id="WP_064006751.1">
    <property type="nucleotide sequence ID" value="NZ_LUUG01000021.1"/>
</dbReference>
<protein>
    <recommendedName>
        <fullName evidence="4">PepSY domain-containing protein</fullName>
    </recommendedName>
</protein>
<dbReference type="Proteomes" id="UP000078090">
    <property type="component" value="Unassembled WGS sequence"/>
</dbReference>
<proteinExistence type="predicted"/>
<evidence type="ECO:0000256" key="1">
    <source>
        <dbReference type="SAM" id="Phobius"/>
    </source>
</evidence>
<evidence type="ECO:0000313" key="3">
    <source>
        <dbReference type="Proteomes" id="UP000078090"/>
    </source>
</evidence>
<comment type="caution">
    <text evidence="2">The sequence shown here is derived from an EMBL/GenBank/DDBJ whole genome shotgun (WGS) entry which is preliminary data.</text>
</comment>
<keyword evidence="1" id="KW-0472">Membrane</keyword>
<feature type="transmembrane region" description="Helical" evidence="1">
    <location>
        <begin position="76"/>
        <end position="101"/>
    </location>
</feature>
<accession>A0A177MVT9</accession>
<dbReference type="PANTHER" id="PTHR34219:SF1">
    <property type="entry name" value="PEPSY DOMAIN-CONTAINING PROTEIN"/>
    <property type="match status" value="1"/>
</dbReference>
<keyword evidence="1" id="KW-0812">Transmembrane</keyword>
<evidence type="ECO:0008006" key="4">
    <source>
        <dbReference type="Google" id="ProtNLM"/>
    </source>
</evidence>
<keyword evidence="1" id="KW-1133">Transmembrane helix</keyword>
<organism evidence="2 3">
    <name type="scientific">Methylomonas methanica</name>
    <dbReference type="NCBI Taxonomy" id="421"/>
    <lineage>
        <taxon>Bacteria</taxon>
        <taxon>Pseudomonadati</taxon>
        <taxon>Pseudomonadota</taxon>
        <taxon>Gammaproteobacteria</taxon>
        <taxon>Methylococcales</taxon>
        <taxon>Methylococcaceae</taxon>
        <taxon>Methylomonas</taxon>
    </lineage>
</organism>
<dbReference type="PANTHER" id="PTHR34219">
    <property type="entry name" value="IRON-REGULATED INNER MEMBRANE PROTEIN-RELATED"/>
    <property type="match status" value="1"/>
</dbReference>
<reference evidence="2 3" key="1">
    <citation type="submission" date="2016-03" db="EMBL/GenBank/DDBJ databases">
        <authorList>
            <person name="Ploux O."/>
        </authorList>
    </citation>
    <scope>NUCLEOTIDE SEQUENCE [LARGE SCALE GENOMIC DNA]</scope>
    <source>
        <strain evidence="2 3">R-45363</strain>
    </source>
</reference>
<evidence type="ECO:0000313" key="2">
    <source>
        <dbReference type="EMBL" id="OAI09712.1"/>
    </source>
</evidence>
<dbReference type="EMBL" id="LUUG01000021">
    <property type="protein sequence ID" value="OAI09712.1"/>
    <property type="molecule type" value="Genomic_DNA"/>
</dbReference>
<name>A0A177MVT9_METMH</name>
<dbReference type="OrthoDB" id="9776609at2"/>
<dbReference type="Pfam" id="PF03929">
    <property type="entry name" value="PepSY_TM"/>
    <property type="match status" value="1"/>
</dbReference>